<dbReference type="OrthoDB" id="1551210at2"/>
<evidence type="ECO:0000313" key="3">
    <source>
        <dbReference type="Proteomes" id="UP000000393"/>
    </source>
</evidence>
<dbReference type="KEGG" id="nwa:Nwat_1261"/>
<dbReference type="GO" id="GO:0006313">
    <property type="term" value="P:DNA transposition"/>
    <property type="evidence" value="ECO:0007669"/>
    <property type="project" value="InterPro"/>
</dbReference>
<protein>
    <recommendedName>
        <fullName evidence="1">Transposase IS4-like domain-containing protein</fullName>
    </recommendedName>
</protein>
<sequence length="73" mass="7817">MTEGQASEYGQANALIDQIQADYILADKGYDSDGFINSIEASGAVTVISLGKFDDRAGLIKAKRLSCQMEGKK</sequence>
<gene>
    <name evidence="2" type="ordered locus">Nwat_1261</name>
</gene>
<dbReference type="InterPro" id="IPR002559">
    <property type="entry name" value="Transposase_11"/>
</dbReference>
<keyword evidence="3" id="KW-1185">Reference proteome</keyword>
<dbReference type="AlphaFoldDB" id="D8K5L1"/>
<evidence type="ECO:0000313" key="2">
    <source>
        <dbReference type="EMBL" id="ADJ28188.1"/>
    </source>
</evidence>
<reference evidence="2 3" key="1">
    <citation type="submission" date="2010-06" db="EMBL/GenBank/DDBJ databases">
        <title>Complete sequence of chromosome of Nitrosococcus watsoni C-113.</title>
        <authorList>
            <consortium name="US DOE Joint Genome Institute"/>
            <person name="Lucas S."/>
            <person name="Copeland A."/>
            <person name="Lapidus A."/>
            <person name="Cheng J.-F."/>
            <person name="Bruce D."/>
            <person name="Goodwin L."/>
            <person name="Pitluck S."/>
            <person name="Malfatti S.A."/>
            <person name="Chain P.S.G."/>
            <person name="Land M."/>
            <person name="Hauser L."/>
            <person name="Kyrpides N."/>
            <person name="Ivanova N."/>
            <person name="Cambell M.A."/>
            <person name="Heidelberg J.F."/>
            <person name="Klotz M.G."/>
            <person name="Woyke T."/>
        </authorList>
    </citation>
    <scope>NUCLEOTIDE SEQUENCE [LARGE SCALE GENOMIC DNA]</scope>
    <source>
        <strain evidence="2 3">C-113</strain>
    </source>
</reference>
<dbReference type="EMBL" id="CP002086">
    <property type="protein sequence ID" value="ADJ28188.1"/>
    <property type="molecule type" value="Genomic_DNA"/>
</dbReference>
<dbReference type="Pfam" id="PF01609">
    <property type="entry name" value="DDE_Tnp_1"/>
    <property type="match status" value="1"/>
</dbReference>
<dbReference type="GO" id="GO:0003677">
    <property type="term" value="F:DNA binding"/>
    <property type="evidence" value="ECO:0007669"/>
    <property type="project" value="InterPro"/>
</dbReference>
<dbReference type="GO" id="GO:0004803">
    <property type="term" value="F:transposase activity"/>
    <property type="evidence" value="ECO:0007669"/>
    <property type="project" value="InterPro"/>
</dbReference>
<proteinExistence type="predicted"/>
<name>D8K5L1_NITWC</name>
<accession>D8K5L1</accession>
<dbReference type="RefSeq" id="WP_013220284.1">
    <property type="nucleotide sequence ID" value="NC_014315.1"/>
</dbReference>
<dbReference type="HOGENOM" id="CLU_2701024_0_0_6"/>
<organism evidence="2 3">
    <name type="scientific">Nitrosococcus watsoni (strain C-113)</name>
    <dbReference type="NCBI Taxonomy" id="105559"/>
    <lineage>
        <taxon>Bacteria</taxon>
        <taxon>Pseudomonadati</taxon>
        <taxon>Pseudomonadota</taxon>
        <taxon>Gammaproteobacteria</taxon>
        <taxon>Chromatiales</taxon>
        <taxon>Chromatiaceae</taxon>
        <taxon>Nitrosococcus</taxon>
    </lineage>
</organism>
<dbReference type="STRING" id="105559.Nwat_1261"/>
<feature type="domain" description="Transposase IS4-like" evidence="1">
    <location>
        <begin position="3"/>
        <end position="50"/>
    </location>
</feature>
<evidence type="ECO:0000259" key="1">
    <source>
        <dbReference type="Pfam" id="PF01609"/>
    </source>
</evidence>
<dbReference type="Proteomes" id="UP000000393">
    <property type="component" value="Chromosome"/>
</dbReference>